<evidence type="ECO:0000313" key="1">
    <source>
        <dbReference type="EMBL" id="MQY03844.1"/>
    </source>
</evidence>
<proteinExistence type="predicted"/>
<dbReference type="EMBL" id="WEGH01000001">
    <property type="protein sequence ID" value="MQY03844.1"/>
    <property type="molecule type" value="Genomic_DNA"/>
</dbReference>
<organism evidence="1 2">
    <name type="scientific">Actinomadura macrotermitis</name>
    <dbReference type="NCBI Taxonomy" id="2585200"/>
    <lineage>
        <taxon>Bacteria</taxon>
        <taxon>Bacillati</taxon>
        <taxon>Actinomycetota</taxon>
        <taxon>Actinomycetes</taxon>
        <taxon>Streptosporangiales</taxon>
        <taxon>Thermomonosporaceae</taxon>
        <taxon>Actinomadura</taxon>
    </lineage>
</organism>
<accession>A0A7K0BT33</accession>
<sequence length="190" mass="20087">MGAVEGVPVRAALAVLVAAVLTGCGGGGEVERVPVPAGFAELRTGSYAFAYPAGWRRGDDTDERGRPVLVVTGPVLPSGVTDGQVRLQRYDGRIGFADALTQFRGLARMNKYRITADRPVKVAGARRAQRFEASYELADGKGGSIPFKLLGVYAAAKDGVLVEFMLRAPEQGQASARLPDILASLRLKGD</sequence>
<evidence type="ECO:0000313" key="2">
    <source>
        <dbReference type="Proteomes" id="UP000487268"/>
    </source>
</evidence>
<reference evidence="1 2" key="1">
    <citation type="submission" date="2019-10" db="EMBL/GenBank/DDBJ databases">
        <title>Actinomadura rubteroloni sp. nov. and Actinomadura macrotermitis sp. nov., isolated from the gut of fungus growing-termite Macrotermes natalensis.</title>
        <authorList>
            <person name="Benndorf R."/>
            <person name="Martin K."/>
            <person name="Kuefner M."/>
            <person name="De Beer W."/>
            <person name="Kaster A.-K."/>
            <person name="Vollmers J."/>
            <person name="Poulsen M."/>
            <person name="Beemelmanns C."/>
        </authorList>
    </citation>
    <scope>NUCLEOTIDE SEQUENCE [LARGE SCALE GENOMIC DNA]</scope>
    <source>
        <strain evidence="1 2">RB68</strain>
    </source>
</reference>
<gene>
    <name evidence="1" type="ORF">ACRB68_18900</name>
</gene>
<comment type="caution">
    <text evidence="1">The sequence shown here is derived from an EMBL/GenBank/DDBJ whole genome shotgun (WGS) entry which is preliminary data.</text>
</comment>
<dbReference type="AlphaFoldDB" id="A0A7K0BT33"/>
<protein>
    <submittedName>
        <fullName evidence="1">Uncharacterized protein</fullName>
    </submittedName>
</protein>
<keyword evidence="2" id="KW-1185">Reference proteome</keyword>
<dbReference type="Proteomes" id="UP000487268">
    <property type="component" value="Unassembled WGS sequence"/>
</dbReference>
<name>A0A7K0BT33_9ACTN</name>